<dbReference type="EMBL" id="LNIX01000054">
    <property type="protein sequence ID" value="OXA37655.1"/>
    <property type="molecule type" value="Genomic_DNA"/>
</dbReference>
<dbReference type="Pfam" id="PF07716">
    <property type="entry name" value="bZIP_2"/>
    <property type="match status" value="1"/>
</dbReference>
<feature type="region of interest" description="Disordered" evidence="6">
    <location>
        <begin position="207"/>
        <end position="344"/>
    </location>
</feature>
<dbReference type="InterPro" id="IPR047106">
    <property type="entry name" value="NFIL3-like_bZIP"/>
</dbReference>
<dbReference type="InterPro" id="IPR047229">
    <property type="entry name" value="NFIL3-like"/>
</dbReference>
<evidence type="ECO:0000256" key="2">
    <source>
        <dbReference type="ARBA" id="ARBA00023015"/>
    </source>
</evidence>
<keyword evidence="5" id="KW-0539">Nucleus</keyword>
<feature type="compositionally biased region" description="Basic and acidic residues" evidence="6">
    <location>
        <begin position="253"/>
        <end position="263"/>
    </location>
</feature>
<feature type="compositionally biased region" description="Low complexity" evidence="6">
    <location>
        <begin position="227"/>
        <end position="237"/>
    </location>
</feature>
<keyword evidence="3" id="KW-0238">DNA-binding</keyword>
<comment type="caution">
    <text evidence="8">The sequence shown here is derived from an EMBL/GenBank/DDBJ whole genome shotgun (WGS) entry which is preliminary data.</text>
</comment>
<dbReference type="CDD" id="cd14694">
    <property type="entry name" value="bZIP_NFIL3"/>
    <property type="match status" value="1"/>
</dbReference>
<comment type="similarity">
    <text evidence="1">Belongs to the bZIP family. NFIL3 subfamily.</text>
</comment>
<name>A0A226CWC0_FOLCA</name>
<dbReference type="InterPro" id="IPR004827">
    <property type="entry name" value="bZIP"/>
</dbReference>
<evidence type="ECO:0000256" key="5">
    <source>
        <dbReference type="ARBA" id="ARBA00023242"/>
    </source>
</evidence>
<dbReference type="GO" id="GO:0005634">
    <property type="term" value="C:nucleus"/>
    <property type="evidence" value="ECO:0007669"/>
    <property type="project" value="TreeGrafter"/>
</dbReference>
<dbReference type="GO" id="GO:0007623">
    <property type="term" value="P:circadian rhythm"/>
    <property type="evidence" value="ECO:0007669"/>
    <property type="project" value="TreeGrafter"/>
</dbReference>
<dbReference type="FunFam" id="1.20.5.170:FF:000025">
    <property type="entry name" value="nuclear factor interleukin-3-regulated protein-like"/>
    <property type="match status" value="1"/>
</dbReference>
<feature type="compositionally biased region" description="Basic and acidic residues" evidence="6">
    <location>
        <begin position="270"/>
        <end position="284"/>
    </location>
</feature>
<dbReference type="Proteomes" id="UP000198287">
    <property type="component" value="Unassembled WGS sequence"/>
</dbReference>
<evidence type="ECO:0000313" key="8">
    <source>
        <dbReference type="EMBL" id="OXA37655.1"/>
    </source>
</evidence>
<dbReference type="GO" id="GO:0003700">
    <property type="term" value="F:DNA-binding transcription factor activity"/>
    <property type="evidence" value="ECO:0007669"/>
    <property type="project" value="InterPro"/>
</dbReference>
<sequence length="574" mass="62488">MHTGGLLLLQPRADNHLRRQVMLVHGQDSLDLKGPPHSSSLVMNHPNASLVSQLFPSQSHPPPPHTPGFPLPPQVAYDLSNGPCTPGGGNSASSASSAAAMKRKDLFTQRKQREFIPDNKKDDSYWDRRRRNNEAAKRSREKRRFNDMVLEQRVLELTKENHVLKAQLHAIKDKFGISGDNLIILEQVLATLPSNEQLLSFSKRTKVYPPNYHGKRDGGGGHHHHGGSPSSSRSNSSRSRERMSSGEMSPGDDYDRRMDDRSRSRSPFQHPRDVSMERGRRERSNSMVNHHHHPILDIDNKSQYISPGGNNNGYNGGGGGGGGGSGGQGQLSSSGSHRSSLSPSENILNLSISSSHEENMDQEEDHSDVEIDSPPTIANVMSKVSAAVAANNNNNSSTNSGLPHKLRHKINLGEKEQQIIIPPYGYVVGVHPLKPQELQVSPCTAWDHDDSTNSGSGSSDERDSGISINGEITDKFGRQHLAPIKKERPSAPSSQGGAGEPLGDSQGGTGPQRKRVKKRFVEDSVLETENVQLKSELARLATEVACLKSFLVKKTPTGTSSGDATHDENSCDSS</sequence>
<evidence type="ECO:0000256" key="1">
    <source>
        <dbReference type="ARBA" id="ARBA00006079"/>
    </source>
</evidence>
<gene>
    <name evidence="8" type="ORF">Fcan01_27582</name>
</gene>
<dbReference type="AlphaFoldDB" id="A0A226CWC0"/>
<feature type="region of interest" description="Disordered" evidence="6">
    <location>
        <begin position="443"/>
        <end position="468"/>
    </location>
</feature>
<accession>A0A226CWC0</accession>
<feature type="region of interest" description="Disordered" evidence="6">
    <location>
        <begin position="486"/>
        <end position="519"/>
    </location>
</feature>
<feature type="compositionally biased region" description="Pro residues" evidence="6">
    <location>
        <begin position="59"/>
        <end position="73"/>
    </location>
</feature>
<evidence type="ECO:0000259" key="7">
    <source>
        <dbReference type="PROSITE" id="PS50217"/>
    </source>
</evidence>
<feature type="compositionally biased region" description="Basic and acidic residues" evidence="6">
    <location>
        <begin position="564"/>
        <end position="574"/>
    </location>
</feature>
<evidence type="ECO:0000313" key="9">
    <source>
        <dbReference type="Proteomes" id="UP000198287"/>
    </source>
</evidence>
<organism evidence="8 9">
    <name type="scientific">Folsomia candida</name>
    <name type="common">Springtail</name>
    <dbReference type="NCBI Taxonomy" id="158441"/>
    <lineage>
        <taxon>Eukaryota</taxon>
        <taxon>Metazoa</taxon>
        <taxon>Ecdysozoa</taxon>
        <taxon>Arthropoda</taxon>
        <taxon>Hexapoda</taxon>
        <taxon>Collembola</taxon>
        <taxon>Entomobryomorpha</taxon>
        <taxon>Isotomoidea</taxon>
        <taxon>Isotomidae</taxon>
        <taxon>Proisotominae</taxon>
        <taxon>Folsomia</taxon>
    </lineage>
</organism>
<protein>
    <submittedName>
        <fullName evidence="8">Nuclear factor interleukin-3-regulated protein</fullName>
    </submittedName>
</protein>
<evidence type="ECO:0000256" key="4">
    <source>
        <dbReference type="ARBA" id="ARBA00023163"/>
    </source>
</evidence>
<dbReference type="PANTHER" id="PTHR15284:SF0">
    <property type="entry name" value="GH23983P"/>
    <property type="match status" value="1"/>
</dbReference>
<feature type="region of interest" description="Disordered" evidence="6">
    <location>
        <begin position="52"/>
        <end position="102"/>
    </location>
</feature>
<keyword evidence="9" id="KW-1185">Reference proteome</keyword>
<dbReference type="OrthoDB" id="6151507at2759"/>
<dbReference type="PROSITE" id="PS50217">
    <property type="entry name" value="BZIP"/>
    <property type="match status" value="1"/>
</dbReference>
<dbReference type="SMART" id="SM00338">
    <property type="entry name" value="BRLZ"/>
    <property type="match status" value="1"/>
</dbReference>
<feature type="region of interest" description="Disordered" evidence="6">
    <location>
        <begin position="108"/>
        <end position="127"/>
    </location>
</feature>
<feature type="compositionally biased region" description="Low complexity" evidence="6">
    <location>
        <begin position="91"/>
        <end position="100"/>
    </location>
</feature>
<dbReference type="GO" id="GO:0003677">
    <property type="term" value="F:DNA binding"/>
    <property type="evidence" value="ECO:0007669"/>
    <property type="project" value="UniProtKB-KW"/>
</dbReference>
<reference evidence="8 9" key="1">
    <citation type="submission" date="2015-12" db="EMBL/GenBank/DDBJ databases">
        <title>The genome of Folsomia candida.</title>
        <authorList>
            <person name="Faddeeva A."/>
            <person name="Derks M.F."/>
            <person name="Anvar Y."/>
            <person name="Smit S."/>
            <person name="Van Straalen N."/>
            <person name="Roelofs D."/>
        </authorList>
    </citation>
    <scope>NUCLEOTIDE SEQUENCE [LARGE SCALE GENOMIC DNA]</scope>
    <source>
        <strain evidence="8 9">VU population</strain>
        <tissue evidence="8">Whole body</tissue>
    </source>
</reference>
<feature type="compositionally biased region" description="Gly residues" evidence="6">
    <location>
        <begin position="310"/>
        <end position="329"/>
    </location>
</feature>
<dbReference type="PROSITE" id="PS00036">
    <property type="entry name" value="BZIP_BASIC"/>
    <property type="match status" value="1"/>
</dbReference>
<feature type="compositionally biased region" description="Low complexity" evidence="6">
    <location>
        <begin position="330"/>
        <end position="344"/>
    </location>
</feature>
<dbReference type="STRING" id="158441.A0A226CWC0"/>
<dbReference type="PANTHER" id="PTHR15284">
    <property type="entry name" value="NUCLEAR FACTOR INTERLEUKIN-3-REGULATED PROTEIN"/>
    <property type="match status" value="1"/>
</dbReference>
<evidence type="ECO:0000256" key="3">
    <source>
        <dbReference type="ARBA" id="ARBA00023125"/>
    </source>
</evidence>
<keyword evidence="4" id="KW-0804">Transcription</keyword>
<dbReference type="Gene3D" id="1.20.5.170">
    <property type="match status" value="1"/>
</dbReference>
<feature type="domain" description="BZIP" evidence="7">
    <location>
        <begin position="122"/>
        <end position="174"/>
    </location>
</feature>
<keyword evidence="2" id="KW-0805">Transcription regulation</keyword>
<feature type="compositionally biased region" description="Gly residues" evidence="6">
    <location>
        <begin position="496"/>
        <end position="510"/>
    </location>
</feature>
<feature type="region of interest" description="Disordered" evidence="6">
    <location>
        <begin position="552"/>
        <end position="574"/>
    </location>
</feature>
<dbReference type="InterPro" id="IPR046347">
    <property type="entry name" value="bZIP_sf"/>
</dbReference>
<proteinExistence type="inferred from homology"/>
<evidence type="ECO:0000256" key="6">
    <source>
        <dbReference type="SAM" id="MobiDB-lite"/>
    </source>
</evidence>
<dbReference type="SUPFAM" id="SSF57959">
    <property type="entry name" value="Leucine zipper domain"/>
    <property type="match status" value="1"/>
</dbReference>